<accession>A0A0R2I2C3</accession>
<dbReference type="RefSeq" id="WP_057740162.1">
    <property type="nucleotide sequence ID" value="NZ_JQBW01000005.1"/>
</dbReference>
<dbReference type="AlphaFoldDB" id="A0A0R2I2C3"/>
<gene>
    <name evidence="2" type="ORF">IV45_GL001499</name>
</gene>
<dbReference type="PANTHER" id="PTHR30383">
    <property type="entry name" value="THIOESTERASE 1/PROTEASE 1/LYSOPHOSPHOLIPASE L1"/>
    <property type="match status" value="1"/>
</dbReference>
<evidence type="ECO:0000259" key="1">
    <source>
        <dbReference type="Pfam" id="PF13472"/>
    </source>
</evidence>
<dbReference type="EMBL" id="JQBW01000005">
    <property type="protein sequence ID" value="KRN59347.1"/>
    <property type="molecule type" value="Genomic_DNA"/>
</dbReference>
<dbReference type="Proteomes" id="UP000050934">
    <property type="component" value="Unassembled WGS sequence"/>
</dbReference>
<dbReference type="OrthoDB" id="2060945at2"/>
<protein>
    <recommendedName>
        <fullName evidence="1">SGNH hydrolase-type esterase domain-containing protein</fullName>
    </recommendedName>
</protein>
<name>A0A0R2I2C3_9LACO</name>
<feature type="domain" description="SGNH hydrolase-type esterase" evidence="1">
    <location>
        <begin position="16"/>
        <end position="214"/>
    </location>
</feature>
<dbReference type="InterPro" id="IPR051532">
    <property type="entry name" value="Ester_Hydrolysis_Enzymes"/>
</dbReference>
<organism evidence="2 3">
    <name type="scientific">Limosilactobacillus secaliphilus</name>
    <dbReference type="NCBI Taxonomy" id="396268"/>
    <lineage>
        <taxon>Bacteria</taxon>
        <taxon>Bacillati</taxon>
        <taxon>Bacillota</taxon>
        <taxon>Bacilli</taxon>
        <taxon>Lactobacillales</taxon>
        <taxon>Lactobacillaceae</taxon>
        <taxon>Limosilactobacillus</taxon>
    </lineage>
</organism>
<dbReference type="InterPro" id="IPR013830">
    <property type="entry name" value="SGNH_hydro"/>
</dbReference>
<comment type="caution">
    <text evidence="2">The sequence shown here is derived from an EMBL/GenBank/DDBJ whole genome shotgun (WGS) entry which is preliminary data.</text>
</comment>
<dbReference type="Gene3D" id="3.40.50.1110">
    <property type="entry name" value="SGNH hydrolase"/>
    <property type="match status" value="1"/>
</dbReference>
<sequence>MYINDLSYYEDKILDCFGDSTTWGDNGVHTGSNKISWVHGFQHLIPFAEVRNYGKKGSRIADCGDREDSFVKRLKDMKVSDADYMVIFGGVNDFQHSVPLGDFSIDNVDTHTFYGAYNYILRYLLSNYPDCKYIVMTPTKNNFHHPTKNYPTTLQTNDLGLHQSDYVKAIKQVAHLYGQPVIDLYNNSGMSPFIKVNTKFQPDGLHYSKLGYERLQRRIASQLLNYL</sequence>
<keyword evidence="3" id="KW-1185">Reference proteome</keyword>
<dbReference type="InterPro" id="IPR036514">
    <property type="entry name" value="SGNH_hydro_sf"/>
</dbReference>
<proteinExistence type="predicted"/>
<reference evidence="2 3" key="1">
    <citation type="journal article" date="2015" name="Genome Announc.">
        <title>Expanding the biotechnology potential of lactobacilli through comparative genomics of 213 strains and associated genera.</title>
        <authorList>
            <person name="Sun Z."/>
            <person name="Harris H.M."/>
            <person name="McCann A."/>
            <person name="Guo C."/>
            <person name="Argimon S."/>
            <person name="Zhang W."/>
            <person name="Yang X."/>
            <person name="Jeffery I.B."/>
            <person name="Cooney J.C."/>
            <person name="Kagawa T.F."/>
            <person name="Liu W."/>
            <person name="Song Y."/>
            <person name="Salvetti E."/>
            <person name="Wrobel A."/>
            <person name="Rasinkangas P."/>
            <person name="Parkhill J."/>
            <person name="Rea M.C."/>
            <person name="O'Sullivan O."/>
            <person name="Ritari J."/>
            <person name="Douillard F.P."/>
            <person name="Paul Ross R."/>
            <person name="Yang R."/>
            <person name="Briner A.E."/>
            <person name="Felis G.E."/>
            <person name="de Vos W.M."/>
            <person name="Barrangou R."/>
            <person name="Klaenhammer T.R."/>
            <person name="Caufield P.W."/>
            <person name="Cui Y."/>
            <person name="Zhang H."/>
            <person name="O'Toole P.W."/>
        </authorList>
    </citation>
    <scope>NUCLEOTIDE SEQUENCE [LARGE SCALE GENOMIC DNA]</scope>
    <source>
        <strain evidence="2 3">DSM 17896</strain>
    </source>
</reference>
<dbReference type="Pfam" id="PF13472">
    <property type="entry name" value="Lipase_GDSL_2"/>
    <property type="match status" value="1"/>
</dbReference>
<dbReference type="CDD" id="cd00229">
    <property type="entry name" value="SGNH_hydrolase"/>
    <property type="match status" value="1"/>
</dbReference>
<dbReference type="SUPFAM" id="SSF52266">
    <property type="entry name" value="SGNH hydrolase"/>
    <property type="match status" value="1"/>
</dbReference>
<dbReference type="STRING" id="396268.IV45_GL001499"/>
<dbReference type="PATRIC" id="fig|396268.3.peg.1519"/>
<evidence type="ECO:0000313" key="3">
    <source>
        <dbReference type="Proteomes" id="UP000050934"/>
    </source>
</evidence>
<evidence type="ECO:0000313" key="2">
    <source>
        <dbReference type="EMBL" id="KRN59347.1"/>
    </source>
</evidence>